<evidence type="ECO:0000256" key="1">
    <source>
        <dbReference type="ARBA" id="ARBA00004496"/>
    </source>
</evidence>
<evidence type="ECO:0000256" key="6">
    <source>
        <dbReference type="ARBA" id="ARBA00022782"/>
    </source>
</evidence>
<dbReference type="GO" id="GO:0046668">
    <property type="term" value="P:regulation of retinal cell programmed cell death"/>
    <property type="evidence" value="ECO:0007669"/>
    <property type="project" value="Ensembl"/>
</dbReference>
<dbReference type="GO" id="GO:0097696">
    <property type="term" value="P:cell surface receptor signaling pathway via STAT"/>
    <property type="evidence" value="ECO:0007669"/>
    <property type="project" value="Ensembl"/>
</dbReference>
<dbReference type="GO" id="GO:0048666">
    <property type="term" value="P:neuron development"/>
    <property type="evidence" value="ECO:0007669"/>
    <property type="project" value="Ensembl"/>
</dbReference>
<dbReference type="GO" id="GO:0043524">
    <property type="term" value="P:negative regulation of neuron apoptotic process"/>
    <property type="evidence" value="ECO:0007669"/>
    <property type="project" value="Ensembl"/>
</dbReference>
<gene>
    <name evidence="10" type="primary">CNTF</name>
</gene>
<comment type="similarity">
    <text evidence="2">Belongs to the CNTF family.</text>
</comment>
<dbReference type="OMA" id="RWSEMTE"/>
<dbReference type="PANTHER" id="PTHR15196:SF0">
    <property type="entry name" value="CILIARY NEUROTROPHIC FACTOR"/>
    <property type="match status" value="1"/>
</dbReference>
<evidence type="ECO:0000256" key="7">
    <source>
        <dbReference type="ARBA" id="ARBA00022902"/>
    </source>
</evidence>
<evidence type="ECO:0000256" key="3">
    <source>
        <dbReference type="ARBA" id="ARBA00015150"/>
    </source>
</evidence>
<dbReference type="AlphaFoldDB" id="A0A8D0HGA7"/>
<evidence type="ECO:0000256" key="9">
    <source>
        <dbReference type="ARBA" id="ARBA00025427"/>
    </source>
</evidence>
<dbReference type="InterPro" id="IPR009079">
    <property type="entry name" value="4_helix_cytokine-like_core"/>
</dbReference>
<dbReference type="GO" id="GO:0048680">
    <property type="term" value="P:positive regulation of axon regeneration"/>
    <property type="evidence" value="ECO:0007669"/>
    <property type="project" value="TreeGrafter"/>
</dbReference>
<dbReference type="GO" id="GO:0005615">
    <property type="term" value="C:extracellular space"/>
    <property type="evidence" value="ECO:0007669"/>
    <property type="project" value="Ensembl"/>
</dbReference>
<dbReference type="SUPFAM" id="SSF47266">
    <property type="entry name" value="4-helical cytokines"/>
    <property type="match status" value="1"/>
</dbReference>
<dbReference type="GO" id="GO:0008083">
    <property type="term" value="F:growth factor activity"/>
    <property type="evidence" value="ECO:0007669"/>
    <property type="project" value="UniProtKB-KW"/>
</dbReference>
<dbReference type="GO" id="GO:0046533">
    <property type="term" value="P:negative regulation of photoreceptor cell differentiation"/>
    <property type="evidence" value="ECO:0007669"/>
    <property type="project" value="Ensembl"/>
</dbReference>
<dbReference type="GO" id="GO:0005125">
    <property type="term" value="F:cytokine activity"/>
    <property type="evidence" value="ECO:0007669"/>
    <property type="project" value="TreeGrafter"/>
</dbReference>
<sequence length="174" mass="19739">MASAERPPVTPHHRDLCNRTIRLLRKIRLDVSSLLESYVERQGLDKNINLDSVDGVPAASTEQWSELSQAERLGENLKAYRAFKDLLCEVLEDQRNHLTRTDTDFHESIQSVLLQVSALAYQLEELLLLLEHSVSQGAGSAEEGGKEQGLFEKKLRGLKVLQELAYWTVRSVRD</sequence>
<dbReference type="Pfam" id="PF01110">
    <property type="entry name" value="CNTF"/>
    <property type="match status" value="1"/>
</dbReference>
<dbReference type="InterPro" id="IPR000151">
    <property type="entry name" value="Ciliary_neurotrophic_fac_CNTF"/>
</dbReference>
<dbReference type="GO" id="GO:0070120">
    <property type="term" value="P:ciliary neurotrophic factor-mediated signaling pathway"/>
    <property type="evidence" value="ECO:0007669"/>
    <property type="project" value="Ensembl"/>
</dbReference>
<dbReference type="FunFam" id="1.20.1250.10:FF:000022">
    <property type="entry name" value="ciliary neurotrophic factor"/>
    <property type="match status" value="1"/>
</dbReference>
<protein>
    <recommendedName>
        <fullName evidence="3">Ciliary neurotrophic factor</fullName>
    </recommendedName>
</protein>
<dbReference type="Gene3D" id="1.20.1250.10">
    <property type="match status" value="1"/>
</dbReference>
<evidence type="ECO:0000256" key="4">
    <source>
        <dbReference type="ARBA" id="ARBA00022473"/>
    </source>
</evidence>
<name>A0A8D0HGA7_SPHPU</name>
<comment type="function">
    <text evidence="9">CNTF is a survival factor for various neuronal cell types. Seems to prevent the degeneration of motor axons after axotomy.</text>
</comment>
<dbReference type="GO" id="GO:0030424">
    <property type="term" value="C:axon"/>
    <property type="evidence" value="ECO:0007669"/>
    <property type="project" value="TreeGrafter"/>
</dbReference>
<dbReference type="GO" id="GO:0048143">
    <property type="term" value="P:astrocyte activation"/>
    <property type="evidence" value="ECO:0007669"/>
    <property type="project" value="TreeGrafter"/>
</dbReference>
<keyword evidence="8" id="KW-0339">Growth factor</keyword>
<dbReference type="GO" id="GO:0005138">
    <property type="term" value="F:interleukin-6 receptor binding"/>
    <property type="evidence" value="ECO:0007669"/>
    <property type="project" value="Ensembl"/>
</dbReference>
<dbReference type="GO" id="GO:0005737">
    <property type="term" value="C:cytoplasm"/>
    <property type="evidence" value="ECO:0007669"/>
    <property type="project" value="UniProtKB-SubCell"/>
</dbReference>
<keyword evidence="11" id="KW-1185">Reference proteome</keyword>
<dbReference type="GO" id="GO:0060221">
    <property type="term" value="P:retinal rod cell differentiation"/>
    <property type="evidence" value="ECO:0007669"/>
    <property type="project" value="Ensembl"/>
</dbReference>
<evidence type="ECO:0000313" key="10">
    <source>
        <dbReference type="Ensembl" id="ENSSPUP00000021504.1"/>
    </source>
</evidence>
<accession>A0A8D0HGA7</accession>
<dbReference type="Ensembl" id="ENSSPUT00000022921.1">
    <property type="protein sequence ID" value="ENSSPUP00000021504.1"/>
    <property type="gene ID" value="ENSSPUG00000016526.1"/>
</dbReference>
<keyword evidence="4" id="KW-0217">Developmental protein</keyword>
<organism evidence="10 11">
    <name type="scientific">Sphenodon punctatus</name>
    <name type="common">Tuatara</name>
    <name type="synonym">Hatteria punctata</name>
    <dbReference type="NCBI Taxonomy" id="8508"/>
    <lineage>
        <taxon>Eukaryota</taxon>
        <taxon>Metazoa</taxon>
        <taxon>Chordata</taxon>
        <taxon>Craniata</taxon>
        <taxon>Vertebrata</taxon>
        <taxon>Euteleostomi</taxon>
        <taxon>Lepidosauria</taxon>
        <taxon>Sphenodontia</taxon>
        <taxon>Sphenodontidae</taxon>
        <taxon>Sphenodon</taxon>
    </lineage>
</organism>
<evidence type="ECO:0000256" key="8">
    <source>
        <dbReference type="ARBA" id="ARBA00023030"/>
    </source>
</evidence>
<dbReference type="GO" id="GO:0048644">
    <property type="term" value="P:muscle organ morphogenesis"/>
    <property type="evidence" value="ECO:0007669"/>
    <property type="project" value="Ensembl"/>
</dbReference>
<dbReference type="GO" id="GO:0005127">
    <property type="term" value="F:ciliary neurotrophic factor receptor binding"/>
    <property type="evidence" value="ECO:0007669"/>
    <property type="project" value="InterPro"/>
</dbReference>
<reference evidence="10" key="2">
    <citation type="submission" date="2025-09" db="UniProtKB">
        <authorList>
            <consortium name="Ensembl"/>
        </authorList>
    </citation>
    <scope>IDENTIFICATION</scope>
</reference>
<evidence type="ECO:0000256" key="5">
    <source>
        <dbReference type="ARBA" id="ARBA00022490"/>
    </source>
</evidence>
<reference evidence="10" key="1">
    <citation type="submission" date="2025-08" db="UniProtKB">
        <authorList>
            <consortium name="Ensembl"/>
        </authorList>
    </citation>
    <scope>IDENTIFICATION</scope>
</reference>
<evidence type="ECO:0000256" key="2">
    <source>
        <dbReference type="ARBA" id="ARBA00007988"/>
    </source>
</evidence>
<keyword evidence="7" id="KW-0524">Neurogenesis</keyword>
<keyword evidence="6" id="KW-0221">Differentiation</keyword>
<dbReference type="GO" id="GO:0010628">
    <property type="term" value="P:positive regulation of gene expression"/>
    <property type="evidence" value="ECO:0007669"/>
    <property type="project" value="Ensembl"/>
</dbReference>
<dbReference type="Proteomes" id="UP000694392">
    <property type="component" value="Unplaced"/>
</dbReference>
<keyword evidence="5" id="KW-0963">Cytoplasm</keyword>
<evidence type="ECO:0000313" key="11">
    <source>
        <dbReference type="Proteomes" id="UP000694392"/>
    </source>
</evidence>
<dbReference type="PANTHER" id="PTHR15196">
    <property type="entry name" value="CILIARY NEUROTROPHIC FACTOR"/>
    <property type="match status" value="1"/>
</dbReference>
<dbReference type="GO" id="GO:0044877">
    <property type="term" value="F:protein-containing complex binding"/>
    <property type="evidence" value="ECO:0007669"/>
    <property type="project" value="Ensembl"/>
</dbReference>
<dbReference type="GO" id="GO:0008284">
    <property type="term" value="P:positive regulation of cell population proliferation"/>
    <property type="evidence" value="ECO:0007669"/>
    <property type="project" value="Ensembl"/>
</dbReference>
<dbReference type="GeneTree" id="ENSGT00420000029890"/>
<proteinExistence type="inferred from homology"/>
<comment type="subcellular location">
    <subcellularLocation>
        <location evidence="1">Cytoplasm</location>
    </subcellularLocation>
</comment>